<keyword evidence="1" id="KW-0472">Membrane</keyword>
<feature type="transmembrane region" description="Helical" evidence="1">
    <location>
        <begin position="67"/>
        <end position="84"/>
    </location>
</feature>
<feature type="transmembrane region" description="Helical" evidence="1">
    <location>
        <begin position="223"/>
        <end position="245"/>
    </location>
</feature>
<name>A0A7Y0DVU5_9GAMM</name>
<evidence type="ECO:0000313" key="2">
    <source>
        <dbReference type="EMBL" id="NMM42438.1"/>
    </source>
</evidence>
<comment type="caution">
    <text evidence="2">The sequence shown here is derived from an EMBL/GenBank/DDBJ whole genome shotgun (WGS) entry which is preliminary data.</text>
</comment>
<dbReference type="InterPro" id="IPR021737">
    <property type="entry name" value="Phage_phiKZ_Orf197"/>
</dbReference>
<organism evidence="2 3">
    <name type="scientific">Pseudoalteromonas arctica</name>
    <dbReference type="NCBI Taxonomy" id="394751"/>
    <lineage>
        <taxon>Bacteria</taxon>
        <taxon>Pseudomonadati</taxon>
        <taxon>Pseudomonadota</taxon>
        <taxon>Gammaproteobacteria</taxon>
        <taxon>Alteromonadales</taxon>
        <taxon>Pseudoalteromonadaceae</taxon>
        <taxon>Pseudoalteromonas</taxon>
    </lineage>
</organism>
<evidence type="ECO:0000256" key="1">
    <source>
        <dbReference type="SAM" id="Phobius"/>
    </source>
</evidence>
<gene>
    <name evidence="2" type="ORF">HHO47_16835</name>
</gene>
<sequence length="248" mass="27789">MSFYLLLTALVIAHLLADFYWQPMSWVNDRNTRHFRASKLYLHILMHGIVNAFVIAIWEYQYGWGDTLNIIVATLAIVISHYFIDIAKSYSNKGVIPFLLDQCAHFIVIVIVAVWLADNLDFYSQLLHQLIALNSLIVLTGYLLVLNPSSVFIRMALEHITNGFATSGSIPAAGHSIGLLERVLMLTFILLGEYAGVGFLLAAKSIFRFGDLRASEEKQLTEYVMLGTLLSVTVTLFIGLTINFLTAQ</sequence>
<dbReference type="Pfam" id="PF11750">
    <property type="entry name" value="DUF3307"/>
    <property type="match status" value="1"/>
</dbReference>
<reference evidence="2" key="1">
    <citation type="submission" date="2020-04" db="EMBL/GenBank/DDBJ databases">
        <title>Genome Sequencing for Pseudoaltermonas arctica.</title>
        <authorList>
            <person name="Elkins N.S."/>
        </authorList>
    </citation>
    <scope>NUCLEOTIDE SEQUENCE [LARGE SCALE GENOMIC DNA]</scope>
    <source>
        <strain evidence="2">NEC-BIFX-2020_0012</strain>
    </source>
</reference>
<dbReference type="EMBL" id="JABBMT010000039">
    <property type="protein sequence ID" value="NMM42438.1"/>
    <property type="molecule type" value="Genomic_DNA"/>
</dbReference>
<feature type="transmembrane region" description="Helical" evidence="1">
    <location>
        <begin position="126"/>
        <end position="145"/>
    </location>
</feature>
<dbReference type="Proteomes" id="UP000570493">
    <property type="component" value="Unassembled WGS sequence"/>
</dbReference>
<dbReference type="RefSeq" id="WP_169021347.1">
    <property type="nucleotide sequence ID" value="NZ_JABBMT010000039.1"/>
</dbReference>
<accession>A0A7Y0DVU5</accession>
<proteinExistence type="predicted"/>
<feature type="transmembrane region" description="Helical" evidence="1">
    <location>
        <begin position="96"/>
        <end position="117"/>
    </location>
</feature>
<feature type="transmembrane region" description="Helical" evidence="1">
    <location>
        <begin position="41"/>
        <end position="60"/>
    </location>
</feature>
<keyword evidence="1" id="KW-0812">Transmembrane</keyword>
<dbReference type="AlphaFoldDB" id="A0A7Y0DVU5"/>
<keyword evidence="1" id="KW-1133">Transmembrane helix</keyword>
<evidence type="ECO:0000313" key="3">
    <source>
        <dbReference type="Proteomes" id="UP000570493"/>
    </source>
</evidence>
<feature type="transmembrane region" description="Helical" evidence="1">
    <location>
        <begin position="183"/>
        <end position="202"/>
    </location>
</feature>
<keyword evidence="3" id="KW-1185">Reference proteome</keyword>
<protein>
    <submittedName>
        <fullName evidence="2">DUF3307 domain-containing protein</fullName>
    </submittedName>
</protein>